<dbReference type="GO" id="GO:0032933">
    <property type="term" value="P:SREBP signaling pathway"/>
    <property type="evidence" value="ECO:0007669"/>
    <property type="project" value="InterPro"/>
</dbReference>
<proteinExistence type="inferred from homology"/>
<evidence type="ECO:0000259" key="22">
    <source>
        <dbReference type="PROSITE" id="PS50156"/>
    </source>
</evidence>
<keyword evidence="16" id="KW-1207">Sterol metabolism</keyword>
<gene>
    <name evidence="23" type="ORF">WG66_12718</name>
</gene>
<accession>A0A0W0FEH8</accession>
<keyword evidence="15 21" id="KW-0472">Membrane</keyword>
<feature type="transmembrane region" description="Helical" evidence="21">
    <location>
        <begin position="583"/>
        <end position="609"/>
    </location>
</feature>
<name>A0A0W0FEH8_MONRR</name>
<comment type="subcellular location">
    <subcellularLocation>
        <location evidence="2">Cytoplasmic vesicle</location>
        <location evidence="2">COPII-coated vesicle membrane</location>
        <topology evidence="2">Multi-pass membrane protein</topology>
    </subcellularLocation>
    <subcellularLocation>
        <location evidence="1">Endoplasmic reticulum membrane</location>
        <topology evidence="1">Multi-pass membrane protein</topology>
    </subcellularLocation>
    <subcellularLocation>
        <location evidence="3">Golgi apparatus membrane</location>
        <topology evidence="3">Multi-pass membrane protein</topology>
    </subcellularLocation>
</comment>
<feature type="domain" description="SSD" evidence="22">
    <location>
        <begin position="267"/>
        <end position="418"/>
    </location>
</feature>
<evidence type="ECO:0000256" key="1">
    <source>
        <dbReference type="ARBA" id="ARBA00004477"/>
    </source>
</evidence>
<evidence type="ECO:0000256" key="19">
    <source>
        <dbReference type="ARBA" id="ARBA00045958"/>
    </source>
</evidence>
<feature type="transmembrane region" description="Helical" evidence="21">
    <location>
        <begin position="289"/>
        <end position="315"/>
    </location>
</feature>
<feature type="compositionally biased region" description="Polar residues" evidence="20">
    <location>
        <begin position="964"/>
        <end position="979"/>
    </location>
</feature>
<evidence type="ECO:0000256" key="6">
    <source>
        <dbReference type="ARBA" id="ARBA00022548"/>
    </source>
</evidence>
<dbReference type="GO" id="GO:0045540">
    <property type="term" value="P:regulation of cholesterol biosynthetic process"/>
    <property type="evidence" value="ECO:0007669"/>
    <property type="project" value="TreeGrafter"/>
</dbReference>
<dbReference type="InterPro" id="IPR053958">
    <property type="entry name" value="HMGCR/SNAP/NPC1-like_SSD"/>
</dbReference>
<evidence type="ECO:0000256" key="18">
    <source>
        <dbReference type="ARBA" id="ARBA00023221"/>
    </source>
</evidence>
<keyword evidence="18" id="KW-0753">Steroid metabolism</keyword>
<evidence type="ECO:0000256" key="20">
    <source>
        <dbReference type="SAM" id="MobiDB-lite"/>
    </source>
</evidence>
<dbReference type="Pfam" id="PF12349">
    <property type="entry name" value="Sterol-sensing"/>
    <property type="match status" value="1"/>
</dbReference>
<reference evidence="23 24" key="1">
    <citation type="submission" date="2015-12" db="EMBL/GenBank/DDBJ databases">
        <title>Draft genome sequence of Moniliophthora roreri, the causal agent of frosty pod rot of cacao.</title>
        <authorList>
            <person name="Aime M.C."/>
            <person name="Diaz-Valderrama J.R."/>
            <person name="Kijpornyongpan T."/>
            <person name="Phillips-Mora W."/>
        </authorList>
    </citation>
    <scope>NUCLEOTIDE SEQUENCE [LARGE SCALE GENOMIC DNA]</scope>
    <source>
        <strain evidence="23 24">MCA 2952</strain>
    </source>
</reference>
<dbReference type="SMART" id="SM00320">
    <property type="entry name" value="WD40"/>
    <property type="match status" value="3"/>
</dbReference>
<dbReference type="AlphaFoldDB" id="A0A0W0FEH8"/>
<keyword evidence="11 21" id="KW-1133">Transmembrane helix</keyword>
<dbReference type="EMBL" id="LATX01002049">
    <property type="protein sequence ID" value="KTB34698.1"/>
    <property type="molecule type" value="Genomic_DNA"/>
</dbReference>
<evidence type="ECO:0000256" key="5">
    <source>
        <dbReference type="ARBA" id="ARBA00019541"/>
    </source>
</evidence>
<dbReference type="PROSITE" id="PS50156">
    <property type="entry name" value="SSD"/>
    <property type="match status" value="1"/>
</dbReference>
<evidence type="ECO:0000256" key="10">
    <source>
        <dbReference type="ARBA" id="ARBA00022824"/>
    </source>
</evidence>
<dbReference type="GO" id="GO:0032934">
    <property type="term" value="F:sterol binding"/>
    <property type="evidence" value="ECO:0007669"/>
    <property type="project" value="InterPro"/>
</dbReference>
<sequence length="1199" mass="130911">MACSHCATHQIRIILVSGIVITSLFYPALDLYSSTNQQFSSIFTAFSSLHAQQDLVNLWSGHGTLLAREDPVSRARCGTGATIRMERVLTQSPLSENDDGALNQRILLSTLDFEARLQETITSHKIPCLKRSDGHCFVLSPLAFWRHDRAALLSDPNILDTLSLSKNASLDGIPITPQMVLAGRGLDEHHNTFDFATFLALTYFFPESDCFGTSEHANWRQAVEIAAGQDAELHIHSAEPTLIALEYDATRSRKKGWSAISALPYFAYASFFIYVFWGMRQLTSVHSRTGVAFTALVEIIVSTITSLSVCALVGFRVTLVPWELLPVVIVFVGAENMFNLVDAVGKTPVTLSVKQRVAEGLSRAGTSNTLKVVSYNSILGVIAVFSTGAIRQFCIFAIVVLVAHWFLAHTFFMAVLSIDIQRLELDELLRQDVGLAPALTRKDSENTPFKSNPSFMWKLGVLIRKLLSGRAKKNLSLVLLLAITATLYYATMPPENVQGIKSNIQASPRGALTRSNMPAPTNTATLQPDSQIWKLLNPTGVPLHLRVEAPSILTFKPNVDNAEPSTEHQKTHNKSLARTLRSVLWLIKIMVLPIAATTFVLWCLLLYLLKDAELLDAQKNRADAEPTRNLKDHVTALEKRASFSTLPRAFPSDVELIATSSDGRTVISVGLHNEVAIWKTMLGEHIPIDTSDFLLQAGTSLATSTLTAVAMDRKGHFCAVGTGGGTIAVWNIQNKTLRAYPQINLPNSSAGIRDLRFVSGSSAPTSPSDIAPMSLSSAPLFILATYENGAAVKYTVGAQLTPIYLHPSSRNPVLYTKVVDIIPNDRVALAFCLEDGSVEIMEVGNDNSPLMKENLSIQPGHPTDLATKVHVCQPIIGEETCVVIAAVTESGVISLWDGQTGECIRILDESFGRITQLRISPVRTETCHFCGNLPPDSVCLSFSVDTVVRFYKVYRNDETRRCSCVQTTSPGKKQSQGTMGRNSRSNSSASNPSSPLLRSRGPSASDVSPFPVSGHGVHSKRASEKADASRRLSEGLIFPADIEDRRLFIGTQDLNRSSVSFWHRSYVAWIADTTCERGSWDIYDGKIVGVRRRSRLAGQSNGTFKASGTTQRGLSSSILSRWEIWTFDPCTSHLQSSPLSLLVIETGDSSSPSSSTSSSPSSGASVPRLPFTRVTPFIVARYISLAGFGNTLGVFKFSC</sequence>
<evidence type="ECO:0000256" key="15">
    <source>
        <dbReference type="ARBA" id="ARBA00023136"/>
    </source>
</evidence>
<feature type="transmembrane region" description="Helical" evidence="21">
    <location>
        <begin position="256"/>
        <end position="277"/>
    </location>
</feature>
<keyword evidence="10" id="KW-0256">Endoplasmic reticulum</keyword>
<dbReference type="SUPFAM" id="SSF50978">
    <property type="entry name" value="WD40 repeat-like"/>
    <property type="match status" value="1"/>
</dbReference>
<dbReference type="InterPro" id="IPR000731">
    <property type="entry name" value="SSD"/>
</dbReference>
<evidence type="ECO:0000256" key="12">
    <source>
        <dbReference type="ARBA" id="ARBA00023034"/>
    </source>
</evidence>
<dbReference type="GO" id="GO:0012507">
    <property type="term" value="C:ER to Golgi transport vesicle membrane"/>
    <property type="evidence" value="ECO:0007669"/>
    <property type="project" value="UniProtKB-SubCell"/>
</dbReference>
<evidence type="ECO:0000256" key="17">
    <source>
        <dbReference type="ARBA" id="ARBA00023180"/>
    </source>
</evidence>
<evidence type="ECO:0000256" key="3">
    <source>
        <dbReference type="ARBA" id="ARBA00004653"/>
    </source>
</evidence>
<dbReference type="PANTHER" id="PTHR46378">
    <property type="entry name" value="STEROL REGULATORY ELEMENT-BINDING PROTEIN CLEAVAGE-ACTIVATING PROTEIN"/>
    <property type="match status" value="1"/>
</dbReference>
<dbReference type="InterPro" id="IPR001680">
    <property type="entry name" value="WD40_rpt"/>
</dbReference>
<dbReference type="GO" id="GO:0000139">
    <property type="term" value="C:Golgi membrane"/>
    <property type="evidence" value="ECO:0007669"/>
    <property type="project" value="UniProtKB-SubCell"/>
</dbReference>
<keyword evidence="13" id="KW-0443">Lipid metabolism</keyword>
<evidence type="ECO:0000313" key="23">
    <source>
        <dbReference type="EMBL" id="KTB34698.1"/>
    </source>
</evidence>
<dbReference type="InterPro" id="IPR036322">
    <property type="entry name" value="WD40_repeat_dom_sf"/>
</dbReference>
<dbReference type="GO" id="GO:0032936">
    <property type="term" value="C:SREBP-SCAP complex"/>
    <property type="evidence" value="ECO:0007669"/>
    <property type="project" value="TreeGrafter"/>
</dbReference>
<evidence type="ECO:0000256" key="4">
    <source>
        <dbReference type="ARBA" id="ARBA00007410"/>
    </source>
</evidence>
<evidence type="ECO:0000256" key="11">
    <source>
        <dbReference type="ARBA" id="ARBA00022989"/>
    </source>
</evidence>
<dbReference type="Gene3D" id="2.130.10.10">
    <property type="entry name" value="YVTN repeat-like/Quinoprotein amine dehydrogenase"/>
    <property type="match status" value="2"/>
</dbReference>
<comment type="similarity">
    <text evidence="4">Belongs to the WD repeat SCAP family.</text>
</comment>
<dbReference type="PANTHER" id="PTHR46378:SF1">
    <property type="entry name" value="STEROL REGULATORY ELEMENT-BINDING PROTEIN CLEAVAGE-ACTIVATING PROTEIN"/>
    <property type="match status" value="1"/>
</dbReference>
<protein>
    <recommendedName>
        <fullName evidence="5">Sterol regulatory element-binding protein cleavage-activating protein</fullName>
    </recommendedName>
</protein>
<dbReference type="InterPro" id="IPR015943">
    <property type="entry name" value="WD40/YVTN_repeat-like_dom_sf"/>
</dbReference>
<evidence type="ECO:0000256" key="16">
    <source>
        <dbReference type="ARBA" id="ARBA00023166"/>
    </source>
</evidence>
<evidence type="ECO:0000256" key="7">
    <source>
        <dbReference type="ARBA" id="ARBA00022574"/>
    </source>
</evidence>
<comment type="function">
    <text evidence="19">Escort protein required for cholesterol as well as lipid homeostasis. Regulates export of the SCAP-SREBP complex from the endoplasmic reticulum to the Golgi upon low cholesterol, thereby regulating the processing of sterol regulatory element-binding proteins (SREBPs) SREBF1/SREBP1 and SREBF2/SREBP2. At high sterol concentrations, formation of a ternary complex with INSIG (INSIG1 or INSIG2) leads to mask the ER export signal in SCAP, promoting retention of the complex in the endoplasmic reticulum. Low sterol concentrations trigger release of INSIG, a conformational change in the SSD domain of SCAP, unmasking of the ER export signal, promoting recruitment into COPII-coated vesicles and transport of the SCAP-SREBP to the Golgi: in the Golgi, SREBPs are then processed, releasing the transcription factor fragment of SREBPs from the membrane, its import into the nucleus and up-regulation of LDLR, INSIG1 and the mevalonate pathway. Binds cholesterol via its SSD domain.</text>
</comment>
<feature type="transmembrane region" description="Helical" evidence="21">
    <location>
        <begin position="12"/>
        <end position="29"/>
    </location>
</feature>
<dbReference type="eggNOG" id="KOG1933">
    <property type="taxonomic scope" value="Eukaryota"/>
</dbReference>
<keyword evidence="8 21" id="KW-0812">Transmembrane</keyword>
<dbReference type="InterPro" id="IPR030225">
    <property type="entry name" value="SCAP"/>
</dbReference>
<dbReference type="GO" id="GO:0005789">
    <property type="term" value="C:endoplasmic reticulum membrane"/>
    <property type="evidence" value="ECO:0007669"/>
    <property type="project" value="UniProtKB-SubCell"/>
</dbReference>
<feature type="compositionally biased region" description="Low complexity" evidence="20">
    <location>
        <begin position="980"/>
        <end position="1005"/>
    </location>
</feature>
<evidence type="ECO:0000313" key="24">
    <source>
        <dbReference type="Proteomes" id="UP000054988"/>
    </source>
</evidence>
<comment type="caution">
    <text evidence="23">The sequence shown here is derived from an EMBL/GenBank/DDBJ whole genome shotgun (WGS) entry which is preliminary data.</text>
</comment>
<keyword evidence="12" id="KW-0333">Golgi apparatus</keyword>
<evidence type="ECO:0000256" key="8">
    <source>
        <dbReference type="ARBA" id="ARBA00022692"/>
    </source>
</evidence>
<keyword evidence="7" id="KW-0853">WD repeat</keyword>
<evidence type="ECO:0000256" key="9">
    <source>
        <dbReference type="ARBA" id="ARBA00022737"/>
    </source>
</evidence>
<evidence type="ECO:0000256" key="21">
    <source>
        <dbReference type="SAM" id="Phobius"/>
    </source>
</evidence>
<organism evidence="23 24">
    <name type="scientific">Moniliophthora roreri</name>
    <name type="common">Frosty pod rot fungus</name>
    <name type="synonym">Monilia roreri</name>
    <dbReference type="NCBI Taxonomy" id="221103"/>
    <lineage>
        <taxon>Eukaryota</taxon>
        <taxon>Fungi</taxon>
        <taxon>Dikarya</taxon>
        <taxon>Basidiomycota</taxon>
        <taxon>Agaricomycotina</taxon>
        <taxon>Agaricomycetes</taxon>
        <taxon>Agaricomycetidae</taxon>
        <taxon>Agaricales</taxon>
        <taxon>Marasmiineae</taxon>
        <taxon>Marasmiaceae</taxon>
        <taxon>Moniliophthora</taxon>
    </lineage>
</organism>
<dbReference type="Proteomes" id="UP000054988">
    <property type="component" value="Unassembled WGS sequence"/>
</dbReference>
<feature type="region of interest" description="Disordered" evidence="20">
    <location>
        <begin position="964"/>
        <end position="1026"/>
    </location>
</feature>
<keyword evidence="6" id="KW-0153">Cholesterol metabolism</keyword>
<keyword evidence="9" id="KW-0677">Repeat</keyword>
<keyword evidence="17" id="KW-0325">Glycoprotein</keyword>
<evidence type="ECO:0000256" key="2">
    <source>
        <dbReference type="ARBA" id="ARBA00004557"/>
    </source>
</evidence>
<feature type="transmembrane region" description="Helical" evidence="21">
    <location>
        <begin position="378"/>
        <end position="407"/>
    </location>
</feature>
<dbReference type="GO" id="GO:0008203">
    <property type="term" value="P:cholesterol metabolic process"/>
    <property type="evidence" value="ECO:0007669"/>
    <property type="project" value="UniProtKB-KW"/>
</dbReference>
<evidence type="ECO:0000256" key="13">
    <source>
        <dbReference type="ARBA" id="ARBA00023098"/>
    </source>
</evidence>
<evidence type="ECO:0000256" key="14">
    <source>
        <dbReference type="ARBA" id="ARBA00023121"/>
    </source>
</evidence>
<keyword evidence="14" id="KW-0446">Lipid-binding</keyword>